<evidence type="ECO:0000259" key="3">
    <source>
        <dbReference type="Pfam" id="PF08044"/>
    </source>
</evidence>
<evidence type="ECO:0000256" key="2">
    <source>
        <dbReference type="SAM" id="Phobius"/>
    </source>
</evidence>
<accession>A0ABU6AMN9</accession>
<name>A0ABU6AMN9_9NOCA</name>
<dbReference type="Proteomes" id="UP001348098">
    <property type="component" value="Unassembled WGS sequence"/>
</dbReference>
<comment type="caution">
    <text evidence="4">The sequence shown here is derived from an EMBL/GenBank/DDBJ whole genome shotgun (WGS) entry which is preliminary data.</text>
</comment>
<dbReference type="EMBL" id="JAYKYQ010000001">
    <property type="protein sequence ID" value="MEB3508726.1"/>
    <property type="molecule type" value="Genomic_DNA"/>
</dbReference>
<feature type="domain" description="DUF1707" evidence="3">
    <location>
        <begin position="94"/>
        <end position="146"/>
    </location>
</feature>
<dbReference type="Pfam" id="PF08044">
    <property type="entry name" value="DUF1707"/>
    <property type="match status" value="2"/>
</dbReference>
<protein>
    <submittedName>
        <fullName evidence="4">DUF1707 domain-containing protein</fullName>
    </submittedName>
</protein>
<organism evidence="4 5">
    <name type="scientific">Nocardia implantans</name>
    <dbReference type="NCBI Taxonomy" id="3108168"/>
    <lineage>
        <taxon>Bacteria</taxon>
        <taxon>Bacillati</taxon>
        <taxon>Actinomycetota</taxon>
        <taxon>Actinomycetes</taxon>
        <taxon>Mycobacteriales</taxon>
        <taxon>Nocardiaceae</taxon>
        <taxon>Nocardia</taxon>
    </lineage>
</organism>
<evidence type="ECO:0000313" key="4">
    <source>
        <dbReference type="EMBL" id="MEB3508726.1"/>
    </source>
</evidence>
<sequence length="368" mass="38997">MSTAASGRTRARDLDRAAASGLLDAAYAEGQLGADEYHDRIAQAAAAKTLGELAALTADLQAPSAARGFAAQRPSVTRKVLRRSGSGGSYPGHTRARDADRATTRELLDAARADGQLSAEEHEALTELAAEARTLGDLDDLIADLQRPHGVAPAPRPPRSHRRRWYRAAVAVAAVLAACGGFLAVTREAEPRSAAQAPPVELGAVQPVVVATPSLVTTEGIATFLRNYQRKFGDLQVDELTMHDDLALLARAVPGQPNRKIEYDYRGGFRQSRDITTRKVDTPSVDLSALNIEAIGRALADAPATTRVPGGAVSHFKVSVNDSSSYAGYGVPAGQPVIEVHVSNSVQESGHFVMTSAGEVRRVWPFKG</sequence>
<keyword evidence="2" id="KW-1133">Transmembrane helix</keyword>
<feature type="domain" description="DUF1707" evidence="3">
    <location>
        <begin position="9"/>
        <end position="61"/>
    </location>
</feature>
<dbReference type="PANTHER" id="PTHR40763:SF4">
    <property type="entry name" value="DUF1707 DOMAIN-CONTAINING PROTEIN"/>
    <property type="match status" value="1"/>
</dbReference>
<gene>
    <name evidence="4" type="ORF">U3653_01700</name>
</gene>
<proteinExistence type="predicted"/>
<dbReference type="PANTHER" id="PTHR40763">
    <property type="entry name" value="MEMBRANE PROTEIN-RELATED"/>
    <property type="match status" value="1"/>
</dbReference>
<evidence type="ECO:0000256" key="1">
    <source>
        <dbReference type="SAM" id="MobiDB-lite"/>
    </source>
</evidence>
<dbReference type="RefSeq" id="WP_323124624.1">
    <property type="nucleotide sequence ID" value="NZ_JAYESH010000018.1"/>
</dbReference>
<keyword evidence="2" id="KW-0472">Membrane</keyword>
<keyword evidence="2" id="KW-0812">Transmembrane</keyword>
<keyword evidence="5" id="KW-1185">Reference proteome</keyword>
<dbReference type="InterPro" id="IPR012551">
    <property type="entry name" value="DUF1707_SHOCT-like"/>
</dbReference>
<feature type="region of interest" description="Disordered" evidence="1">
    <location>
        <begin position="66"/>
        <end position="101"/>
    </location>
</feature>
<evidence type="ECO:0000313" key="5">
    <source>
        <dbReference type="Proteomes" id="UP001348098"/>
    </source>
</evidence>
<reference evidence="4 5" key="1">
    <citation type="submission" date="2023-12" db="EMBL/GenBank/DDBJ databases">
        <title>novel species in genus Nocarida.</title>
        <authorList>
            <person name="Li Z."/>
        </authorList>
    </citation>
    <scope>NUCLEOTIDE SEQUENCE [LARGE SCALE GENOMIC DNA]</scope>
    <source>
        <strain evidence="4 5">CDC186</strain>
    </source>
</reference>
<feature type="transmembrane region" description="Helical" evidence="2">
    <location>
        <begin position="165"/>
        <end position="185"/>
    </location>
</feature>